<comment type="catalytic activity">
    <reaction evidence="15">
        <text>DNA(n) + a 2'-deoxyribonucleoside 5'-triphosphate = DNA(n+1) + diphosphate</text>
        <dbReference type="Rhea" id="RHEA:22508"/>
        <dbReference type="Rhea" id="RHEA-COMP:17339"/>
        <dbReference type="Rhea" id="RHEA-COMP:17340"/>
        <dbReference type="ChEBI" id="CHEBI:33019"/>
        <dbReference type="ChEBI" id="CHEBI:61560"/>
        <dbReference type="ChEBI" id="CHEBI:173112"/>
        <dbReference type="EC" id="2.7.7.7"/>
    </reaction>
</comment>
<evidence type="ECO:0000259" key="17">
    <source>
        <dbReference type="PROSITE" id="PS50994"/>
    </source>
</evidence>
<accession>A0A8H7F736</accession>
<dbReference type="Proteomes" id="UP000629468">
    <property type="component" value="Unassembled WGS sequence"/>
</dbReference>
<dbReference type="GO" id="GO:0046872">
    <property type="term" value="F:metal ion binding"/>
    <property type="evidence" value="ECO:0007669"/>
    <property type="project" value="UniProtKB-KW"/>
</dbReference>
<dbReference type="GO" id="GO:0016787">
    <property type="term" value="F:hydrolase activity"/>
    <property type="evidence" value="ECO:0007669"/>
    <property type="project" value="UniProtKB-KW"/>
</dbReference>
<gene>
    <name evidence="18" type="ORF">Agabi119p4_3447</name>
</gene>
<keyword evidence="11" id="KW-0239">DNA-directed DNA polymerase</keyword>
<feature type="compositionally biased region" description="Polar residues" evidence="16">
    <location>
        <begin position="378"/>
        <end position="389"/>
    </location>
</feature>
<dbReference type="InterPro" id="IPR039537">
    <property type="entry name" value="Retrotran_Ty1/copia-like"/>
</dbReference>
<keyword evidence="7" id="KW-0460">Magnesium</keyword>
<evidence type="ECO:0000256" key="13">
    <source>
        <dbReference type="ARBA" id="ARBA00023268"/>
    </source>
</evidence>
<keyword evidence="5" id="KW-0255">Endonuclease</keyword>
<keyword evidence="8" id="KW-0694">RNA-binding</keyword>
<dbReference type="CDD" id="cd09272">
    <property type="entry name" value="RNase_HI_RT_Ty1"/>
    <property type="match status" value="1"/>
</dbReference>
<dbReference type="GO" id="GO:0032196">
    <property type="term" value="P:transposition"/>
    <property type="evidence" value="ECO:0007669"/>
    <property type="project" value="UniProtKB-KW"/>
</dbReference>
<evidence type="ECO:0000313" key="19">
    <source>
        <dbReference type="Proteomes" id="UP000629468"/>
    </source>
</evidence>
<dbReference type="PROSITE" id="PS50994">
    <property type="entry name" value="INTEGRASE"/>
    <property type="match status" value="1"/>
</dbReference>
<sequence length="1009" mass="114047">MDIARRIRLLPIVAAPSIPISVLPTLSVPHSPTSLSILFRTACTDDPIGSTPLACLLFLYLPPSFAILPVPHDSETESLTRDALHRRLGHISPIAAEKLVNDELITGIKLIKGKPDASCNSCAYAKATRQPIAKAREGERATRVGEEIHTDVWGPARVATKKGRHYYVTFTDDYSRWTHIEFLTNKSNVFDTYKRFEAWCKTQFDVRIKVLHSDRGGEYTSEEFQRYLKSRGTEIKLTVHDTPQHNGVAERRNCTIVERVRALLHASRLPKTFWAEAALHIVWLMNRSGTKAVKGKTPFEALYGRKPNLRNVCEWGDEVWAHYGGGNKLGARAKRGRWLGYDWESNGSRILFPDSGTVKIERNFRFIKGITDLDVEGEQTSVPQTSQIAPPSNPSPPNSPEVPITPKSPSVGTYTPQPESPIVQTPPGTPDIVERPLEEPLIRRSQRIRNPSRKARDILEGKAVTMAEETDWEDVHALSTEMVEMESLEPKTWQEAMRSPDSTLWKKAMEDELAMLKASRTWELVDPPSKVNIVGSKWVFKCKKDAIGNIVRYKARLVAQGYSQVPGVDYFDTFAPVAQLSSIRTVLAIATARNLEIHQIDIKGAYLNGKLNSDEVVYMCQPPHFVDPTHPTYVCHLKKTLYGLKQSGRRWYQRLCKIVIDNLGYSRCDVDHGVFFRTTQDDFVIMLVHVDDCTLVSTKYELIKELKERMNEFVEVTDLGEIHWLLGIEIMRNREEGKLHMSQRSYIDSCLWRYGFEDTKPVSIPMDPSIHYSTNQSPKSTTEIACMTRIPYQEAVGSLMYAAIATQPDIAFTIQVLLKFSKNPGEEHWEAVKRVFRYLKGTRDLWLTFGGHGDALKGYADADGNMSEDRRATSGFAFIINGGAVSWSAKRQEIVTLSTTESEYVAATHATKEALWIRSLVTQIFDTTLTTTPLFSDNKSAIALTADHKYHGRTKHIDIRFHFIRWVVEEGKVRLIYCPTEDMVADIFTKALPSPKVKHFVCELGLAAV</sequence>
<dbReference type="SUPFAM" id="SSF56672">
    <property type="entry name" value="DNA/RNA polymerases"/>
    <property type="match status" value="1"/>
</dbReference>
<keyword evidence="11" id="KW-0808">Transferase</keyword>
<dbReference type="Gene3D" id="3.30.420.10">
    <property type="entry name" value="Ribonuclease H-like superfamily/Ribonuclease H"/>
    <property type="match status" value="1"/>
</dbReference>
<dbReference type="GO" id="GO:0006310">
    <property type="term" value="P:DNA recombination"/>
    <property type="evidence" value="ECO:0007669"/>
    <property type="project" value="UniProtKB-KW"/>
</dbReference>
<name>A0A8H7F736_AGABI</name>
<keyword evidence="4" id="KW-0479">Metal-binding</keyword>
<evidence type="ECO:0000256" key="15">
    <source>
        <dbReference type="ARBA" id="ARBA00049244"/>
    </source>
</evidence>
<dbReference type="AlphaFoldDB" id="A0A8H7F736"/>
<keyword evidence="6" id="KW-0378">Hydrolase</keyword>
<dbReference type="InterPro" id="IPR013103">
    <property type="entry name" value="RVT_2"/>
</dbReference>
<dbReference type="GO" id="GO:0005634">
    <property type="term" value="C:nucleus"/>
    <property type="evidence" value="ECO:0007669"/>
    <property type="project" value="UniProtKB-ARBA"/>
</dbReference>
<dbReference type="GO" id="GO:0004519">
    <property type="term" value="F:endonuclease activity"/>
    <property type="evidence" value="ECO:0007669"/>
    <property type="project" value="UniProtKB-KW"/>
</dbReference>
<evidence type="ECO:0000256" key="14">
    <source>
        <dbReference type="ARBA" id="ARBA00048173"/>
    </source>
</evidence>
<evidence type="ECO:0000256" key="6">
    <source>
        <dbReference type="ARBA" id="ARBA00022801"/>
    </source>
</evidence>
<organism evidence="18 19">
    <name type="scientific">Agaricus bisporus var. burnettii</name>
    <dbReference type="NCBI Taxonomy" id="192524"/>
    <lineage>
        <taxon>Eukaryota</taxon>
        <taxon>Fungi</taxon>
        <taxon>Dikarya</taxon>
        <taxon>Basidiomycota</taxon>
        <taxon>Agaricomycotina</taxon>
        <taxon>Agaricomycetes</taxon>
        <taxon>Agaricomycetidae</taxon>
        <taxon>Agaricales</taxon>
        <taxon>Agaricineae</taxon>
        <taxon>Agaricaceae</taxon>
        <taxon>Agaricus</taxon>
    </lineage>
</organism>
<dbReference type="InterPro" id="IPR043502">
    <property type="entry name" value="DNA/RNA_pol_sf"/>
</dbReference>
<keyword evidence="2" id="KW-0548">Nucleotidyltransferase</keyword>
<evidence type="ECO:0000256" key="5">
    <source>
        <dbReference type="ARBA" id="ARBA00022759"/>
    </source>
</evidence>
<keyword evidence="13" id="KW-0511">Multifunctional enzyme</keyword>
<feature type="compositionally biased region" description="Polar residues" evidence="16">
    <location>
        <begin position="407"/>
        <end position="417"/>
    </location>
</feature>
<evidence type="ECO:0000256" key="2">
    <source>
        <dbReference type="ARBA" id="ARBA00022695"/>
    </source>
</evidence>
<evidence type="ECO:0000313" key="18">
    <source>
        <dbReference type="EMBL" id="KAF7779102.1"/>
    </source>
</evidence>
<evidence type="ECO:0000256" key="7">
    <source>
        <dbReference type="ARBA" id="ARBA00022842"/>
    </source>
</evidence>
<keyword evidence="9" id="KW-0229">DNA integration</keyword>
<dbReference type="PANTHER" id="PTHR42648:SF11">
    <property type="entry name" value="TRANSPOSON TY4-P GAG-POL POLYPROTEIN"/>
    <property type="match status" value="1"/>
</dbReference>
<feature type="domain" description="Integrase catalytic" evidence="17">
    <location>
        <begin position="127"/>
        <end position="306"/>
    </location>
</feature>
<keyword evidence="3" id="KW-0540">Nuclease</keyword>
<dbReference type="InterPro" id="IPR036397">
    <property type="entry name" value="RNaseH_sf"/>
</dbReference>
<dbReference type="EMBL" id="JABXXO010000004">
    <property type="protein sequence ID" value="KAF7779102.1"/>
    <property type="molecule type" value="Genomic_DNA"/>
</dbReference>
<protein>
    <recommendedName>
        <fullName evidence="17">Integrase catalytic domain-containing protein</fullName>
    </recommendedName>
</protein>
<evidence type="ECO:0000256" key="10">
    <source>
        <dbReference type="ARBA" id="ARBA00022918"/>
    </source>
</evidence>
<dbReference type="GO" id="GO:0003887">
    <property type="term" value="F:DNA-directed DNA polymerase activity"/>
    <property type="evidence" value="ECO:0007669"/>
    <property type="project" value="UniProtKB-KW"/>
</dbReference>
<dbReference type="GO" id="GO:0003723">
    <property type="term" value="F:RNA binding"/>
    <property type="evidence" value="ECO:0007669"/>
    <property type="project" value="UniProtKB-KW"/>
</dbReference>
<dbReference type="Pfam" id="PF00665">
    <property type="entry name" value="rve"/>
    <property type="match status" value="1"/>
</dbReference>
<evidence type="ECO:0000256" key="12">
    <source>
        <dbReference type="ARBA" id="ARBA00023172"/>
    </source>
</evidence>
<dbReference type="InterPro" id="IPR001584">
    <property type="entry name" value="Integrase_cat-core"/>
</dbReference>
<feature type="region of interest" description="Disordered" evidence="16">
    <location>
        <begin position="377"/>
        <end position="433"/>
    </location>
</feature>
<proteinExistence type="predicted"/>
<dbReference type="Pfam" id="PF07727">
    <property type="entry name" value="RVT_2"/>
    <property type="match status" value="1"/>
</dbReference>
<evidence type="ECO:0000256" key="3">
    <source>
        <dbReference type="ARBA" id="ARBA00022722"/>
    </source>
</evidence>
<comment type="caution">
    <text evidence="18">The sequence shown here is derived from an EMBL/GenBank/DDBJ whole genome shotgun (WGS) entry which is preliminary data.</text>
</comment>
<dbReference type="InterPro" id="IPR057670">
    <property type="entry name" value="SH3_retrovirus"/>
</dbReference>
<evidence type="ECO:0000256" key="8">
    <source>
        <dbReference type="ARBA" id="ARBA00022884"/>
    </source>
</evidence>
<dbReference type="PANTHER" id="PTHR42648">
    <property type="entry name" value="TRANSPOSASE, PUTATIVE-RELATED"/>
    <property type="match status" value="1"/>
</dbReference>
<keyword evidence="10" id="KW-0695">RNA-directed DNA polymerase</keyword>
<keyword evidence="12" id="KW-0233">DNA recombination</keyword>
<dbReference type="GO" id="GO:0003964">
    <property type="term" value="F:RNA-directed DNA polymerase activity"/>
    <property type="evidence" value="ECO:0007669"/>
    <property type="project" value="UniProtKB-KW"/>
</dbReference>
<evidence type="ECO:0000256" key="16">
    <source>
        <dbReference type="SAM" id="MobiDB-lite"/>
    </source>
</evidence>
<evidence type="ECO:0000256" key="4">
    <source>
        <dbReference type="ARBA" id="ARBA00022723"/>
    </source>
</evidence>
<evidence type="ECO:0000256" key="11">
    <source>
        <dbReference type="ARBA" id="ARBA00022932"/>
    </source>
</evidence>
<evidence type="ECO:0000256" key="9">
    <source>
        <dbReference type="ARBA" id="ARBA00022908"/>
    </source>
</evidence>
<comment type="catalytic activity">
    <reaction evidence="14">
        <text>DNA(n) + a 2'-deoxyribonucleoside 5'-triphosphate = DNA(n+1) + diphosphate</text>
        <dbReference type="Rhea" id="RHEA:22508"/>
        <dbReference type="Rhea" id="RHEA-COMP:17339"/>
        <dbReference type="Rhea" id="RHEA-COMP:17340"/>
        <dbReference type="ChEBI" id="CHEBI:33019"/>
        <dbReference type="ChEBI" id="CHEBI:61560"/>
        <dbReference type="ChEBI" id="CHEBI:173112"/>
        <dbReference type="EC" id="2.7.7.49"/>
    </reaction>
</comment>
<dbReference type="InterPro" id="IPR012337">
    <property type="entry name" value="RNaseH-like_sf"/>
</dbReference>
<evidence type="ECO:0000256" key="1">
    <source>
        <dbReference type="ARBA" id="ARBA00022578"/>
    </source>
</evidence>
<dbReference type="SUPFAM" id="SSF53098">
    <property type="entry name" value="Ribonuclease H-like"/>
    <property type="match status" value="1"/>
</dbReference>
<keyword evidence="1" id="KW-0815">Transposition</keyword>
<reference evidence="18 19" key="1">
    <citation type="journal article" name="Sci. Rep.">
        <title>Telomere-to-telomere assembled and centromere annotated genomes of the two main subspecies of the button mushroom Agaricus bisporus reveal especially polymorphic chromosome ends.</title>
        <authorList>
            <person name="Sonnenberg A.S.M."/>
            <person name="Sedaghat-Telgerd N."/>
            <person name="Lavrijssen B."/>
            <person name="Ohm R.A."/>
            <person name="Hendrickx P.M."/>
            <person name="Scholtmeijer K."/>
            <person name="Baars J.J.P."/>
            <person name="van Peer A."/>
        </authorList>
    </citation>
    <scope>NUCLEOTIDE SEQUENCE [LARGE SCALE GENOMIC DNA]</scope>
    <source>
        <strain evidence="18 19">H119_p4</strain>
    </source>
</reference>
<feature type="compositionally biased region" description="Pro residues" evidence="16">
    <location>
        <begin position="391"/>
        <end position="400"/>
    </location>
</feature>
<dbReference type="GO" id="GO:0015074">
    <property type="term" value="P:DNA integration"/>
    <property type="evidence" value="ECO:0007669"/>
    <property type="project" value="UniProtKB-KW"/>
</dbReference>
<dbReference type="Pfam" id="PF25597">
    <property type="entry name" value="SH3_retrovirus"/>
    <property type="match status" value="1"/>
</dbReference>